<dbReference type="Gene3D" id="3.40.50.1460">
    <property type="match status" value="1"/>
</dbReference>
<dbReference type="CDD" id="cd08792">
    <property type="entry name" value="DED_Caspase_8_10_r1"/>
    <property type="match status" value="1"/>
</dbReference>
<dbReference type="InterPro" id="IPR011029">
    <property type="entry name" value="DEATH-like_dom_sf"/>
</dbReference>
<dbReference type="STRING" id="75743.A0A401Q968"/>
<dbReference type="SMART" id="SM00031">
    <property type="entry name" value="DED"/>
    <property type="match status" value="2"/>
</dbReference>
<evidence type="ECO:0000256" key="16">
    <source>
        <dbReference type="RuleBase" id="RU003971"/>
    </source>
</evidence>
<dbReference type="Pfam" id="PF01335">
    <property type="entry name" value="DED"/>
    <property type="match status" value="2"/>
</dbReference>
<proteinExistence type="inferred from homology"/>
<feature type="domain" description="DED" evidence="17">
    <location>
        <begin position="206"/>
        <end position="283"/>
    </location>
</feature>
<dbReference type="CDD" id="cd00032">
    <property type="entry name" value="CASc"/>
    <property type="match status" value="1"/>
</dbReference>
<dbReference type="Pfam" id="PF00656">
    <property type="entry name" value="Peptidase_C14"/>
    <property type="match status" value="1"/>
</dbReference>
<dbReference type="PROSITE" id="PS01121">
    <property type="entry name" value="CASPASE_HIS"/>
    <property type="match status" value="1"/>
</dbReference>
<dbReference type="AlphaFoldDB" id="A0A401Q968"/>
<dbReference type="GO" id="GO:0051604">
    <property type="term" value="P:protein maturation"/>
    <property type="evidence" value="ECO:0007669"/>
    <property type="project" value="UniProtKB-ARBA"/>
</dbReference>
<dbReference type="GO" id="GO:0006508">
    <property type="term" value="P:proteolysis"/>
    <property type="evidence" value="ECO:0007669"/>
    <property type="project" value="UniProtKB-KW"/>
</dbReference>
<dbReference type="PRINTS" id="PR00376">
    <property type="entry name" value="IL1BCENZYME"/>
</dbReference>
<feature type="domain" description="Caspase family p20" evidence="19">
    <location>
        <begin position="330"/>
        <end position="452"/>
    </location>
</feature>
<dbReference type="SUPFAM" id="SSF47986">
    <property type="entry name" value="DEATH domain"/>
    <property type="match status" value="2"/>
</dbReference>
<evidence type="ECO:0000259" key="18">
    <source>
        <dbReference type="PROSITE" id="PS50207"/>
    </source>
</evidence>
<evidence type="ECO:0000256" key="3">
    <source>
        <dbReference type="ARBA" id="ARBA00010134"/>
    </source>
</evidence>
<evidence type="ECO:0000256" key="15">
    <source>
        <dbReference type="ARBA" id="ARBA00068172"/>
    </source>
</evidence>
<dbReference type="PROSITE" id="PS50207">
    <property type="entry name" value="CASPASE_P10"/>
    <property type="match status" value="1"/>
</dbReference>
<comment type="catalytic activity">
    <reaction evidence="13">
        <text>Strict requirement for Asp at position P1 and has a preferred cleavage sequence of (Leu/Asp/Val)-Glu-Thr-Asp-|-(Gly/Ser/Ala).</text>
        <dbReference type="EC" id="3.4.22.61"/>
    </reaction>
</comment>
<keyword evidence="11" id="KW-0865">Zymogen</keyword>
<dbReference type="PROSITE" id="PS01122">
    <property type="entry name" value="CASPASE_CYS"/>
    <property type="match status" value="1"/>
</dbReference>
<keyword evidence="4" id="KW-0963">Cytoplasm</keyword>
<keyword evidence="10" id="KW-0788">Thiol protease</keyword>
<dbReference type="GO" id="GO:0005634">
    <property type="term" value="C:nucleus"/>
    <property type="evidence" value="ECO:0007669"/>
    <property type="project" value="UniProtKB-SubCell"/>
</dbReference>
<gene>
    <name evidence="20" type="ORF">scyTo_0021478</name>
</gene>
<dbReference type="EC" id="3.4.22.61" evidence="14"/>
<keyword evidence="7" id="KW-0053">Apoptosis</keyword>
<dbReference type="PROSITE" id="PS50168">
    <property type="entry name" value="DED"/>
    <property type="match status" value="2"/>
</dbReference>
<keyword evidence="12" id="KW-0539">Nucleus</keyword>
<dbReference type="SUPFAM" id="SSF52129">
    <property type="entry name" value="Caspase-like"/>
    <property type="match status" value="1"/>
</dbReference>
<comment type="caution">
    <text evidence="20">The sequence shown here is derived from an EMBL/GenBank/DDBJ whole genome shotgun (WGS) entry which is preliminary data.</text>
</comment>
<dbReference type="PANTHER" id="PTHR48169">
    <property type="entry name" value="DED DOMAIN-CONTAINING PROTEIN"/>
    <property type="match status" value="1"/>
</dbReference>
<dbReference type="GO" id="GO:0006915">
    <property type="term" value="P:apoptotic process"/>
    <property type="evidence" value="ECO:0007669"/>
    <property type="project" value="UniProtKB-KW"/>
</dbReference>
<dbReference type="InterPro" id="IPR011600">
    <property type="entry name" value="Pept_C14_caspase"/>
</dbReference>
<dbReference type="SMART" id="SM00115">
    <property type="entry name" value="CASc"/>
    <property type="match status" value="1"/>
</dbReference>
<feature type="domain" description="Caspase family p10" evidence="18">
    <location>
        <begin position="494"/>
        <end position="541"/>
    </location>
</feature>
<evidence type="ECO:0000259" key="17">
    <source>
        <dbReference type="PROSITE" id="PS50168"/>
    </source>
</evidence>
<dbReference type="Gene3D" id="1.10.533.10">
    <property type="entry name" value="Death Domain, Fas"/>
    <property type="match status" value="2"/>
</dbReference>
<comment type="subcellular location">
    <subcellularLocation>
        <location evidence="2">Cytoplasm</location>
    </subcellularLocation>
    <subcellularLocation>
        <location evidence="1">Nucleus</location>
    </subcellularLocation>
</comment>
<dbReference type="InterPro" id="IPR001875">
    <property type="entry name" value="DED_dom"/>
</dbReference>
<dbReference type="OMA" id="YFVENTS"/>
<accession>A0A401Q968</accession>
<dbReference type="InterPro" id="IPR016129">
    <property type="entry name" value="Caspase_his_AS"/>
</dbReference>
<evidence type="ECO:0000256" key="4">
    <source>
        <dbReference type="ARBA" id="ARBA00022490"/>
    </source>
</evidence>
<evidence type="ECO:0000256" key="11">
    <source>
        <dbReference type="ARBA" id="ARBA00023145"/>
    </source>
</evidence>
<evidence type="ECO:0000256" key="7">
    <source>
        <dbReference type="ARBA" id="ARBA00022703"/>
    </source>
</evidence>
<dbReference type="GO" id="GO:0004197">
    <property type="term" value="F:cysteine-type endopeptidase activity"/>
    <property type="evidence" value="ECO:0007669"/>
    <property type="project" value="InterPro"/>
</dbReference>
<keyword evidence="8" id="KW-0677">Repeat</keyword>
<dbReference type="PANTHER" id="PTHR48169:SF7">
    <property type="entry name" value="CASPASE 10"/>
    <property type="match status" value="1"/>
</dbReference>
<evidence type="ECO:0000256" key="1">
    <source>
        <dbReference type="ARBA" id="ARBA00004123"/>
    </source>
</evidence>
<dbReference type="EMBL" id="BFAA01019141">
    <property type="protein sequence ID" value="GCB81867.1"/>
    <property type="molecule type" value="Genomic_DNA"/>
</dbReference>
<dbReference type="InterPro" id="IPR001309">
    <property type="entry name" value="Pept_C14_p20"/>
</dbReference>
<dbReference type="GO" id="GO:0005737">
    <property type="term" value="C:cytoplasm"/>
    <property type="evidence" value="ECO:0007669"/>
    <property type="project" value="UniProtKB-SubCell"/>
</dbReference>
<comment type="similarity">
    <text evidence="3 16">Belongs to the peptidase C14A family.</text>
</comment>
<sequence length="541" mass="61656">MIPVVSLDNYGQMYTIADESVINQTNMEGILRHSVGRDVDMTLLGDGIFRNNSGESLRAIMRVCALSPPAPNNKHFRIRPGRRPAAGGRRFRRARSQVCEATMDGSSFQFQVLLHEISENLGSDELKAMKFFCQDLLNSNQLNRADSGLKLFTALQEKGLLDMSDTFIVAELLYRTKLFKLLKRLHYDRQEVCGQLKDPHKARISSYRQLLFEVSEDITTKDLETVKHFLHNELSKSKLENITTMLDVFIEMEKEGLLEENNMELLKKICSELGEHLLKKFDHYTSSVSARYATGGKDIKEQDSNAFHSQSVEMNSEQQSLEKYKMESNPRGYCVIINNSKFKTMNDRRGTNVDAERLDRIFRWLGFMVTLYKDLSALEMLDTMKVYQQMDHTLHDCFVCCILTHGERGVMCGTDGEQVAISEITSFFSGTQCPTLLEKPKLFFIQACQGKKKQDCVEIEPRIFELKSRSIGSLSSSVRAEPSNSPLEEDAVSTSATIPDEADFLLGMATVEGYVSYRHIQEGAWYIQSLCDNLEKHCTRY</sequence>
<evidence type="ECO:0000313" key="20">
    <source>
        <dbReference type="EMBL" id="GCB81867.1"/>
    </source>
</evidence>
<dbReference type="FunFam" id="1.10.533.10:FF:000016">
    <property type="entry name" value="CASP8 and FADD-like apoptosis regulator"/>
    <property type="match status" value="1"/>
</dbReference>
<evidence type="ECO:0000256" key="2">
    <source>
        <dbReference type="ARBA" id="ARBA00004496"/>
    </source>
</evidence>
<keyword evidence="5" id="KW-0597">Phosphoprotein</keyword>
<dbReference type="GO" id="GO:0042981">
    <property type="term" value="P:regulation of apoptotic process"/>
    <property type="evidence" value="ECO:0007669"/>
    <property type="project" value="InterPro"/>
</dbReference>
<evidence type="ECO:0000256" key="10">
    <source>
        <dbReference type="ARBA" id="ARBA00022807"/>
    </source>
</evidence>
<evidence type="ECO:0000256" key="8">
    <source>
        <dbReference type="ARBA" id="ARBA00022737"/>
    </source>
</evidence>
<evidence type="ECO:0000256" key="5">
    <source>
        <dbReference type="ARBA" id="ARBA00022553"/>
    </source>
</evidence>
<evidence type="ECO:0000256" key="12">
    <source>
        <dbReference type="ARBA" id="ARBA00023242"/>
    </source>
</evidence>
<dbReference type="CDD" id="cd08334">
    <property type="entry name" value="DED_Caspase_8_10_r2"/>
    <property type="match status" value="1"/>
</dbReference>
<dbReference type="PROSITE" id="PS50208">
    <property type="entry name" value="CASPASE_P20"/>
    <property type="match status" value="1"/>
</dbReference>
<dbReference type="GO" id="GO:0005886">
    <property type="term" value="C:plasma membrane"/>
    <property type="evidence" value="ECO:0007669"/>
    <property type="project" value="UniProtKB-ARBA"/>
</dbReference>
<feature type="domain" description="DED" evidence="17">
    <location>
        <begin position="109"/>
        <end position="187"/>
    </location>
</feature>
<keyword evidence="9" id="KW-0378">Hydrolase</keyword>
<evidence type="ECO:0000256" key="13">
    <source>
        <dbReference type="ARBA" id="ARBA00051626"/>
    </source>
</evidence>
<keyword evidence="21" id="KW-1185">Reference proteome</keyword>
<evidence type="ECO:0000259" key="19">
    <source>
        <dbReference type="PROSITE" id="PS50208"/>
    </source>
</evidence>
<dbReference type="Proteomes" id="UP000288216">
    <property type="component" value="Unassembled WGS sequence"/>
</dbReference>
<evidence type="ECO:0000313" key="21">
    <source>
        <dbReference type="Proteomes" id="UP000288216"/>
    </source>
</evidence>
<dbReference type="InterPro" id="IPR002138">
    <property type="entry name" value="Pept_C14_p10"/>
</dbReference>
<dbReference type="OrthoDB" id="6114029at2759"/>
<evidence type="ECO:0000256" key="14">
    <source>
        <dbReference type="ARBA" id="ARBA00066479"/>
    </source>
</evidence>
<dbReference type="FunFam" id="3.40.50.1460:FF:000008">
    <property type="entry name" value="caspase-8 isoform X1"/>
    <property type="match status" value="1"/>
</dbReference>
<dbReference type="InterPro" id="IPR029030">
    <property type="entry name" value="Caspase-like_dom_sf"/>
</dbReference>
<reference evidence="20 21" key="1">
    <citation type="journal article" date="2018" name="Nat. Ecol. Evol.">
        <title>Shark genomes provide insights into elasmobranch evolution and the origin of vertebrates.</title>
        <authorList>
            <person name="Hara Y"/>
            <person name="Yamaguchi K"/>
            <person name="Onimaru K"/>
            <person name="Kadota M"/>
            <person name="Koyanagi M"/>
            <person name="Keeley SD"/>
            <person name="Tatsumi K"/>
            <person name="Tanaka K"/>
            <person name="Motone F"/>
            <person name="Kageyama Y"/>
            <person name="Nozu R"/>
            <person name="Adachi N"/>
            <person name="Nishimura O"/>
            <person name="Nakagawa R"/>
            <person name="Tanegashima C"/>
            <person name="Kiyatake I"/>
            <person name="Matsumoto R"/>
            <person name="Murakumo K"/>
            <person name="Nishida K"/>
            <person name="Terakita A"/>
            <person name="Kuratani S"/>
            <person name="Sato K"/>
            <person name="Hyodo S Kuraku.S."/>
        </authorList>
    </citation>
    <scope>NUCLEOTIDE SEQUENCE [LARGE SCALE GENOMIC DNA]</scope>
</reference>
<organism evidence="20 21">
    <name type="scientific">Scyliorhinus torazame</name>
    <name type="common">Cloudy catshark</name>
    <name type="synonym">Catulus torazame</name>
    <dbReference type="NCBI Taxonomy" id="75743"/>
    <lineage>
        <taxon>Eukaryota</taxon>
        <taxon>Metazoa</taxon>
        <taxon>Chordata</taxon>
        <taxon>Craniata</taxon>
        <taxon>Vertebrata</taxon>
        <taxon>Chondrichthyes</taxon>
        <taxon>Elasmobranchii</taxon>
        <taxon>Galeomorphii</taxon>
        <taxon>Galeoidea</taxon>
        <taxon>Carcharhiniformes</taxon>
        <taxon>Scyliorhinidae</taxon>
        <taxon>Scyliorhinus</taxon>
    </lineage>
</organism>
<evidence type="ECO:0000256" key="6">
    <source>
        <dbReference type="ARBA" id="ARBA00022670"/>
    </source>
</evidence>
<evidence type="ECO:0000256" key="9">
    <source>
        <dbReference type="ARBA" id="ARBA00022801"/>
    </source>
</evidence>
<dbReference type="InterPro" id="IPR033139">
    <property type="entry name" value="Caspase_cys_AS"/>
</dbReference>
<dbReference type="GO" id="GO:0032991">
    <property type="term" value="C:protein-containing complex"/>
    <property type="evidence" value="ECO:0007669"/>
    <property type="project" value="UniProtKB-ARBA"/>
</dbReference>
<keyword evidence="6" id="KW-0645">Protease</keyword>
<protein>
    <recommendedName>
        <fullName evidence="15">Caspase-8</fullName>
        <ecNumber evidence="14">3.4.22.61</ecNumber>
    </recommendedName>
</protein>
<name>A0A401Q968_SCYTO</name>
<dbReference type="InterPro" id="IPR015917">
    <property type="entry name" value="Pept_C14A"/>
</dbReference>